<protein>
    <recommendedName>
        <fullName evidence="6">Major facilitator superfamily (MFS) profile domain-containing protein</fullName>
    </recommendedName>
</protein>
<feature type="transmembrane region" description="Helical" evidence="5">
    <location>
        <begin position="79"/>
        <end position="98"/>
    </location>
</feature>
<dbReference type="GO" id="GO:0022857">
    <property type="term" value="F:transmembrane transporter activity"/>
    <property type="evidence" value="ECO:0007669"/>
    <property type="project" value="InterPro"/>
</dbReference>
<organism evidence="7 8">
    <name type="scientific">Armillaria ostoyae</name>
    <name type="common">Armillaria root rot fungus</name>
    <dbReference type="NCBI Taxonomy" id="47428"/>
    <lineage>
        <taxon>Eukaryota</taxon>
        <taxon>Fungi</taxon>
        <taxon>Dikarya</taxon>
        <taxon>Basidiomycota</taxon>
        <taxon>Agaricomycotina</taxon>
        <taxon>Agaricomycetes</taxon>
        <taxon>Agaricomycetidae</taxon>
        <taxon>Agaricales</taxon>
        <taxon>Marasmiineae</taxon>
        <taxon>Physalacriaceae</taxon>
        <taxon>Armillaria</taxon>
    </lineage>
</organism>
<feature type="transmembrane region" description="Helical" evidence="5">
    <location>
        <begin position="52"/>
        <end position="73"/>
    </location>
</feature>
<keyword evidence="3 5" id="KW-1133">Transmembrane helix</keyword>
<dbReference type="Gene3D" id="1.20.1250.20">
    <property type="entry name" value="MFS general substrate transporter like domains"/>
    <property type="match status" value="1"/>
</dbReference>
<feature type="transmembrane region" description="Helical" evidence="5">
    <location>
        <begin position="338"/>
        <end position="359"/>
    </location>
</feature>
<dbReference type="GO" id="GO:0005886">
    <property type="term" value="C:plasma membrane"/>
    <property type="evidence" value="ECO:0007669"/>
    <property type="project" value="TreeGrafter"/>
</dbReference>
<dbReference type="EMBL" id="FUEG01000005">
    <property type="protein sequence ID" value="SJL05157.1"/>
    <property type="molecule type" value="Genomic_DNA"/>
</dbReference>
<gene>
    <name evidence="7" type="ORF">ARMOST_08530</name>
</gene>
<sequence length="379" mass="40677">MFAASLGGMTSATYSGFYGRRLIYLAGIPFLTLGSIDVALSRNVPETMVWRFIQAFGTSGGMSVGAAVIGDIYKVTERGSAMGIFFGATLLGPALAPLAGGRHDIICSRWTQAILAFAGFAGFVLMLLFLPETSHPGTRGIDKMHEDLDRMPKHWTWVWLNPLAPLALLCSPLLLLMTFVSAAVLIAYYALFVPIAYTIGAKYNITNEFIIGACFLPGGIGNITFTLWSERHWQDVFPTASSLPLPLSVPSSSSRSLSSSGLITQYIDGKLGLVLNLICFFVNGVGVNTVLTPLSAYMVDIMHSRSAEVMAASTCSRAMILSVVVAFVLPLIKLYGVAIADGIISLIGWSAFVLLWVAVRYGKGMRGWVDIGFSTAADT</sequence>
<dbReference type="InterPro" id="IPR036259">
    <property type="entry name" value="MFS_trans_sf"/>
</dbReference>
<dbReference type="OrthoDB" id="3066029at2759"/>
<feature type="transmembrane region" description="Helical" evidence="5">
    <location>
        <begin position="273"/>
        <end position="297"/>
    </location>
</feature>
<reference evidence="8" key="1">
    <citation type="journal article" date="2017" name="Nat. Ecol. Evol.">
        <title>Genome expansion and lineage-specific genetic innovations in the forest pathogenic fungi Armillaria.</title>
        <authorList>
            <person name="Sipos G."/>
            <person name="Prasanna A.N."/>
            <person name="Walter M.C."/>
            <person name="O'Connor E."/>
            <person name="Balint B."/>
            <person name="Krizsan K."/>
            <person name="Kiss B."/>
            <person name="Hess J."/>
            <person name="Varga T."/>
            <person name="Slot J."/>
            <person name="Riley R."/>
            <person name="Boka B."/>
            <person name="Rigling D."/>
            <person name="Barry K."/>
            <person name="Lee J."/>
            <person name="Mihaltcheva S."/>
            <person name="LaButti K."/>
            <person name="Lipzen A."/>
            <person name="Waldron R."/>
            <person name="Moloney N.M."/>
            <person name="Sperisen C."/>
            <person name="Kredics L."/>
            <person name="Vagvoelgyi C."/>
            <person name="Patrignani A."/>
            <person name="Fitzpatrick D."/>
            <person name="Nagy I."/>
            <person name="Doyle S."/>
            <person name="Anderson J.B."/>
            <person name="Grigoriev I.V."/>
            <person name="Gueldener U."/>
            <person name="Muensterkoetter M."/>
            <person name="Nagy L.G."/>
        </authorList>
    </citation>
    <scope>NUCLEOTIDE SEQUENCE [LARGE SCALE GENOMIC DNA]</scope>
    <source>
        <strain evidence="8">C18/9</strain>
    </source>
</reference>
<dbReference type="OMA" id="GNYFMRY"/>
<keyword evidence="4 5" id="KW-0472">Membrane</keyword>
<feature type="transmembrane region" description="Helical" evidence="5">
    <location>
        <begin position="22"/>
        <end position="40"/>
    </location>
</feature>
<dbReference type="PANTHER" id="PTHR23502">
    <property type="entry name" value="MAJOR FACILITATOR SUPERFAMILY"/>
    <property type="match status" value="1"/>
</dbReference>
<dbReference type="Pfam" id="PF07690">
    <property type="entry name" value="MFS_1"/>
    <property type="match status" value="1"/>
</dbReference>
<accession>A0A284R8V0</accession>
<dbReference type="STRING" id="47428.A0A284R8V0"/>
<feature type="transmembrane region" description="Helical" evidence="5">
    <location>
        <begin position="309"/>
        <end position="332"/>
    </location>
</feature>
<feature type="transmembrane region" description="Helical" evidence="5">
    <location>
        <begin position="110"/>
        <end position="130"/>
    </location>
</feature>
<feature type="transmembrane region" description="Helical" evidence="5">
    <location>
        <begin position="166"/>
        <end position="197"/>
    </location>
</feature>
<dbReference type="PROSITE" id="PS50850">
    <property type="entry name" value="MFS"/>
    <property type="match status" value="1"/>
</dbReference>
<evidence type="ECO:0000313" key="7">
    <source>
        <dbReference type="EMBL" id="SJL05157.1"/>
    </source>
</evidence>
<keyword evidence="2 5" id="KW-0812">Transmembrane</keyword>
<keyword evidence="8" id="KW-1185">Reference proteome</keyword>
<evidence type="ECO:0000256" key="2">
    <source>
        <dbReference type="ARBA" id="ARBA00022692"/>
    </source>
</evidence>
<dbReference type="AlphaFoldDB" id="A0A284R8V0"/>
<dbReference type="SUPFAM" id="SSF103473">
    <property type="entry name" value="MFS general substrate transporter"/>
    <property type="match status" value="1"/>
</dbReference>
<evidence type="ECO:0000313" key="8">
    <source>
        <dbReference type="Proteomes" id="UP000219338"/>
    </source>
</evidence>
<evidence type="ECO:0000256" key="1">
    <source>
        <dbReference type="ARBA" id="ARBA00004141"/>
    </source>
</evidence>
<dbReference type="InterPro" id="IPR020846">
    <property type="entry name" value="MFS_dom"/>
</dbReference>
<evidence type="ECO:0000256" key="5">
    <source>
        <dbReference type="SAM" id="Phobius"/>
    </source>
</evidence>
<dbReference type="InterPro" id="IPR011701">
    <property type="entry name" value="MFS"/>
</dbReference>
<feature type="domain" description="Major facilitator superfamily (MFS) profile" evidence="6">
    <location>
        <begin position="1"/>
        <end position="360"/>
    </location>
</feature>
<evidence type="ECO:0000256" key="3">
    <source>
        <dbReference type="ARBA" id="ARBA00022989"/>
    </source>
</evidence>
<dbReference type="PANTHER" id="PTHR23502:SF64">
    <property type="entry name" value="TRANSPORTER, PUTATIVE (AFU_ORTHOLOGUE AFUA_3G11760)-RELATED"/>
    <property type="match status" value="1"/>
</dbReference>
<evidence type="ECO:0000259" key="6">
    <source>
        <dbReference type="PROSITE" id="PS50850"/>
    </source>
</evidence>
<proteinExistence type="predicted"/>
<dbReference type="Proteomes" id="UP000219338">
    <property type="component" value="Unassembled WGS sequence"/>
</dbReference>
<name>A0A284R8V0_ARMOS</name>
<evidence type="ECO:0000256" key="4">
    <source>
        <dbReference type="ARBA" id="ARBA00023136"/>
    </source>
</evidence>
<feature type="transmembrane region" description="Helical" evidence="5">
    <location>
        <begin position="209"/>
        <end position="228"/>
    </location>
</feature>
<comment type="subcellular location">
    <subcellularLocation>
        <location evidence="1">Membrane</location>
        <topology evidence="1">Multi-pass membrane protein</topology>
    </subcellularLocation>
</comment>